<reference evidence="3 4" key="1">
    <citation type="journal article" date="2016" name="Proc. Natl. Acad. Sci. U.S.A.">
        <title>Comparative genomics of biotechnologically important yeasts.</title>
        <authorList>
            <person name="Riley R."/>
            <person name="Haridas S."/>
            <person name="Wolfe K.H."/>
            <person name="Lopes M.R."/>
            <person name="Hittinger C.T."/>
            <person name="Goeker M."/>
            <person name="Salamov A.A."/>
            <person name="Wisecaver J.H."/>
            <person name="Long T.M."/>
            <person name="Calvey C.H."/>
            <person name="Aerts A.L."/>
            <person name="Barry K.W."/>
            <person name="Choi C."/>
            <person name="Clum A."/>
            <person name="Coughlan A.Y."/>
            <person name="Deshpande S."/>
            <person name="Douglass A.P."/>
            <person name="Hanson S.J."/>
            <person name="Klenk H.-P."/>
            <person name="LaButti K.M."/>
            <person name="Lapidus A."/>
            <person name="Lindquist E.A."/>
            <person name="Lipzen A.M."/>
            <person name="Meier-Kolthoff J.P."/>
            <person name="Ohm R.A."/>
            <person name="Otillar R.P."/>
            <person name="Pangilinan J.L."/>
            <person name="Peng Y."/>
            <person name="Rokas A."/>
            <person name="Rosa C.A."/>
            <person name="Scheuner C."/>
            <person name="Sibirny A.A."/>
            <person name="Slot J.C."/>
            <person name="Stielow J.B."/>
            <person name="Sun H."/>
            <person name="Kurtzman C.P."/>
            <person name="Blackwell M."/>
            <person name="Grigoriev I.V."/>
            <person name="Jeffries T.W."/>
        </authorList>
    </citation>
    <scope>NUCLEOTIDE SEQUENCE [LARGE SCALE GENOMIC DNA]</scope>
    <source>
        <strain evidence="3 4">NRRL Y-2026</strain>
    </source>
</reference>
<evidence type="ECO:0000313" key="3">
    <source>
        <dbReference type="EMBL" id="ODQ46586.1"/>
    </source>
</evidence>
<dbReference type="OrthoDB" id="1658288at2759"/>
<dbReference type="RefSeq" id="XP_019017699.1">
    <property type="nucleotide sequence ID" value="XM_019161206.1"/>
</dbReference>
<feature type="repeat" description="TPR" evidence="1">
    <location>
        <begin position="243"/>
        <end position="276"/>
    </location>
</feature>
<feature type="region of interest" description="Disordered" evidence="2">
    <location>
        <begin position="398"/>
        <end position="420"/>
    </location>
</feature>
<dbReference type="GeneID" id="30177893"/>
<dbReference type="EMBL" id="KV454003">
    <property type="protein sequence ID" value="ODQ46586.1"/>
    <property type="molecule type" value="Genomic_DNA"/>
</dbReference>
<dbReference type="AlphaFoldDB" id="A0A1E3NKH3"/>
<dbReference type="Proteomes" id="UP000094455">
    <property type="component" value="Unassembled WGS sequence"/>
</dbReference>
<dbReference type="SUPFAM" id="SSF81901">
    <property type="entry name" value="HCP-like"/>
    <property type="match status" value="1"/>
</dbReference>
<keyword evidence="4" id="KW-1185">Reference proteome</keyword>
<name>A0A1E3NKH3_9ASCO</name>
<dbReference type="PROSITE" id="PS50005">
    <property type="entry name" value="TPR"/>
    <property type="match status" value="1"/>
</dbReference>
<dbReference type="Gene3D" id="1.25.40.10">
    <property type="entry name" value="Tetratricopeptide repeat domain"/>
    <property type="match status" value="1"/>
</dbReference>
<evidence type="ECO:0000313" key="4">
    <source>
        <dbReference type="Proteomes" id="UP000094455"/>
    </source>
</evidence>
<evidence type="ECO:0000256" key="2">
    <source>
        <dbReference type="SAM" id="MobiDB-lite"/>
    </source>
</evidence>
<organism evidence="3 4">
    <name type="scientific">Pichia membranifaciens NRRL Y-2026</name>
    <dbReference type="NCBI Taxonomy" id="763406"/>
    <lineage>
        <taxon>Eukaryota</taxon>
        <taxon>Fungi</taxon>
        <taxon>Dikarya</taxon>
        <taxon>Ascomycota</taxon>
        <taxon>Saccharomycotina</taxon>
        <taxon>Pichiomycetes</taxon>
        <taxon>Pichiales</taxon>
        <taxon>Pichiaceae</taxon>
        <taxon>Pichia</taxon>
    </lineage>
</organism>
<accession>A0A1E3NKH3</accession>
<keyword evidence="1" id="KW-0802">TPR repeat</keyword>
<sequence length="420" mass="47791">MKTRIGLTHLVRRYYSSGAASTTGNPLLLDILPSKKIISRLLFDYDARYNFSKYLPVVESIYDSLPDVFGKEPEIPERFRGNDLLIFQRVLAQIRKQTHTINPLLLKLENELVEHAAERGSRDALCTLSFMALDNNGEGWTEDDKSTAKKYIKDLMEMEHPLAFKLAADRELKGFTESLNQNEEEEDMSVDAKVLRTEESTADLSPTSDTSFTNITSSPKRLARAVSLYDHFLKLDPKSTVAAAAHRSLGMIFFRTQELVKAAEHFKHAVQLAPASDNAQAHFFLGLLNEIDTLKARYHFQMAAKEGFRESFANLGYIELNVFNELKKAKEWFALGAELGVPECIVGLFDVAYRGNDWKRAKDIITRAEKQGVGKMLYDSRKDNVEKVQEITSFDPIVDEQHAEETGDNNNQKRRSRWDL</sequence>
<protein>
    <submittedName>
        <fullName evidence="3">Uncharacterized protein</fullName>
    </submittedName>
</protein>
<gene>
    <name evidence="3" type="ORF">PICMEDRAFT_16442</name>
</gene>
<dbReference type="PANTHER" id="PTHR11102:SF160">
    <property type="entry name" value="ERAD-ASSOCIATED E3 UBIQUITIN-PROTEIN LIGASE COMPONENT HRD3"/>
    <property type="match status" value="1"/>
</dbReference>
<dbReference type="InterPro" id="IPR011990">
    <property type="entry name" value="TPR-like_helical_dom_sf"/>
</dbReference>
<dbReference type="InterPro" id="IPR050767">
    <property type="entry name" value="Sel1_AlgK"/>
</dbReference>
<dbReference type="InterPro" id="IPR019734">
    <property type="entry name" value="TPR_rpt"/>
</dbReference>
<proteinExistence type="predicted"/>
<evidence type="ECO:0000256" key="1">
    <source>
        <dbReference type="PROSITE-ProRule" id="PRU00339"/>
    </source>
</evidence>
<dbReference type="PANTHER" id="PTHR11102">
    <property type="entry name" value="SEL-1-LIKE PROTEIN"/>
    <property type="match status" value="1"/>
</dbReference>
<dbReference type="STRING" id="763406.A0A1E3NKH3"/>